<evidence type="ECO:0000256" key="1">
    <source>
        <dbReference type="SAM" id="Phobius"/>
    </source>
</evidence>
<dbReference type="AlphaFoldDB" id="A0A8F8SQX4"/>
<protein>
    <submittedName>
        <fullName evidence="2">Hypothetical chloroplast RF90</fullName>
    </submittedName>
</protein>
<evidence type="ECO:0000313" key="2">
    <source>
        <dbReference type="EMBL" id="QYB18876.1"/>
    </source>
</evidence>
<feature type="transmembrane region" description="Helical" evidence="1">
    <location>
        <begin position="59"/>
        <end position="78"/>
    </location>
</feature>
<reference evidence="2" key="1">
    <citation type="journal article" date="2021" name="Int. J. Mol. Sci.">
        <title>Extreme Enlargement of the Inverted Repeat Region in the Plastid Genomes of Diatoms from the Genus Climaconeis.</title>
        <authorList>
            <person name="Gastineau R."/>
            <person name="Davidovich N.A."/>
            <person name="Davidovich O.I."/>
            <person name="Lemieux C."/>
            <person name="Turmel M."/>
            <person name="Wrobel R.J."/>
            <person name="Witkowski A."/>
        </authorList>
    </citation>
    <scope>NUCLEOTIDE SEQUENCE</scope>
    <source>
        <strain evidence="2">SZCZ1890</strain>
    </source>
</reference>
<organism evidence="2">
    <name type="scientific">Climaconeis sp</name>
    <dbReference type="NCBI Taxonomy" id="2846830"/>
    <lineage>
        <taxon>Eukaryota</taxon>
        <taxon>Sar</taxon>
        <taxon>Stramenopiles</taxon>
        <taxon>Ochrophyta</taxon>
        <taxon>Bacillariophyta</taxon>
        <taxon>Bacillariophyceae</taxon>
        <taxon>Bacillariophycidae</taxon>
        <taxon>Naviculales</taxon>
        <taxon>Berkeleyaceae</taxon>
        <taxon>Climaconeis</taxon>
    </lineage>
</organism>
<accession>A0A8F8SQX4</accession>
<keyword evidence="1" id="KW-1133">Transmembrane helix</keyword>
<dbReference type="InterPro" id="IPR031383">
    <property type="entry name" value="Ycf90"/>
</dbReference>
<feature type="transmembrane region" description="Helical" evidence="1">
    <location>
        <begin position="309"/>
        <end position="330"/>
    </location>
</feature>
<keyword evidence="1" id="KW-0472">Membrane</keyword>
<keyword evidence="2" id="KW-0934">Plastid</keyword>
<dbReference type="EMBL" id="MZ365053">
    <property type="protein sequence ID" value="QYB18876.1"/>
    <property type="molecule type" value="Genomic_DNA"/>
</dbReference>
<sequence>MFLISQSNSDIILDFFYSNDFASDTLAISTLKLENINLFMNSFFRSFSSGLYIQEIEDFIYLIMFIRFLILAIKYDIWTSLQITMISGFSGYLWYKRFLTAVVNYRTALLIIPYFYKLGISAIQLKTIMQNEIALAVRYGGLTAKWYQPGKILQHALVNGIRVTDQKTQIIYYIDPISMFMSKLLIFLNKFDGKFPELIRSKLELSYYTLYNVMIPKTYFACKHFWNEMASLAAYMLITRIGKKYCPYFIRWHWTFLTIYDIQERNIPKLLNRIDYYQTEILIPKIEQFNNASAFVPKELMLEYSLTEALIRTLILGHLGFLMFGLLHAFCGQYFYYPFIVENTELHVGPRVTESVYSGGNTSWQTENNWKNREGLIPKLWYGWFGRGNDEKIQKLIKNSLKAFFKKLIELFQKRRPGRKRFKQNEEEK</sequence>
<geneLocation type="plastid" evidence="2"/>
<proteinExistence type="predicted"/>
<dbReference type="Pfam" id="PF17088">
    <property type="entry name" value="YCF90"/>
    <property type="match status" value="1"/>
</dbReference>
<feature type="transmembrane region" description="Helical" evidence="1">
    <location>
        <begin position="98"/>
        <end position="116"/>
    </location>
</feature>
<gene>
    <name evidence="2" type="primary">ycf90</name>
</gene>
<name>A0A8F8SQX4_9STRA</name>
<keyword evidence="1" id="KW-0812">Transmembrane</keyword>